<dbReference type="AlphaFoldDB" id="A0A0U5G7M9"/>
<dbReference type="Proteomes" id="UP000054771">
    <property type="component" value="Unassembled WGS sequence"/>
</dbReference>
<evidence type="ECO:0000313" key="4">
    <source>
        <dbReference type="Proteomes" id="UP000054771"/>
    </source>
</evidence>
<keyword evidence="4" id="KW-1185">Reference proteome</keyword>
<reference evidence="4" key="1">
    <citation type="journal article" date="2016" name="Genome Announc.">
        <title>Draft genome sequences of fungus Aspergillus calidoustus.</title>
        <authorList>
            <person name="Horn F."/>
            <person name="Linde J."/>
            <person name="Mattern D.J."/>
            <person name="Walther G."/>
            <person name="Guthke R."/>
            <person name="Scherlach K."/>
            <person name="Martin K."/>
            <person name="Brakhage A.A."/>
            <person name="Petzke L."/>
            <person name="Valiante V."/>
        </authorList>
    </citation>
    <scope>NUCLEOTIDE SEQUENCE [LARGE SCALE GENOMIC DNA]</scope>
    <source>
        <strain evidence="4">SF006504</strain>
    </source>
</reference>
<protein>
    <recommendedName>
        <fullName evidence="2">GRF-like zinc ribbon domain-containing protein</fullName>
    </recommendedName>
</protein>
<sequence>MPSLAMALGKLFCRRPHTYDSEPSFSIYTPAPEMRTHGLHGGGTAHGRLGTSSSHARHLQLYGPALSSNPLAAFTPELSGEDTGSNSGQYGNTSSNTSYNSPQRQRQLHQRRQQYSPPFSSTSPGPSQPHVSQPHSQSPSPPCRKCRHPLTLCRVRNDENGHLNRPYYRCDRCGKFRAWADMHGVYERNPDCQCGERSRLEESNGGVWYFTCVTGRCAYYTERDWRGDAGQRGGGGYWSGSGSDRGRLEMP</sequence>
<feature type="region of interest" description="Disordered" evidence="1">
    <location>
        <begin position="231"/>
        <end position="251"/>
    </location>
</feature>
<dbReference type="InterPro" id="IPR056444">
    <property type="entry name" value="Zn_ribbon_GRF_2"/>
</dbReference>
<dbReference type="Pfam" id="PF23549">
    <property type="entry name" value="Zn_ribbon_GRF_2"/>
    <property type="match status" value="1"/>
</dbReference>
<dbReference type="EMBL" id="CDMC01000008">
    <property type="protein sequence ID" value="CEL06941.1"/>
    <property type="molecule type" value="Genomic_DNA"/>
</dbReference>
<proteinExistence type="predicted"/>
<feature type="compositionally biased region" description="Low complexity" evidence="1">
    <location>
        <begin position="92"/>
        <end position="105"/>
    </location>
</feature>
<organism evidence="3 4">
    <name type="scientific">Aspergillus calidoustus</name>
    <dbReference type="NCBI Taxonomy" id="454130"/>
    <lineage>
        <taxon>Eukaryota</taxon>
        <taxon>Fungi</taxon>
        <taxon>Dikarya</taxon>
        <taxon>Ascomycota</taxon>
        <taxon>Pezizomycotina</taxon>
        <taxon>Eurotiomycetes</taxon>
        <taxon>Eurotiomycetidae</taxon>
        <taxon>Eurotiales</taxon>
        <taxon>Aspergillaceae</taxon>
        <taxon>Aspergillus</taxon>
        <taxon>Aspergillus subgen. Nidulantes</taxon>
    </lineage>
</organism>
<feature type="region of interest" description="Disordered" evidence="1">
    <location>
        <begin position="30"/>
        <end position="55"/>
    </location>
</feature>
<name>A0A0U5G7M9_ASPCI</name>
<evidence type="ECO:0000259" key="2">
    <source>
        <dbReference type="Pfam" id="PF23549"/>
    </source>
</evidence>
<feature type="region of interest" description="Disordered" evidence="1">
    <location>
        <begin position="73"/>
        <end position="143"/>
    </location>
</feature>
<feature type="compositionally biased region" description="Polar residues" evidence="1">
    <location>
        <begin position="82"/>
        <end position="91"/>
    </location>
</feature>
<dbReference type="OrthoDB" id="4469945at2759"/>
<feature type="compositionally biased region" description="Low complexity" evidence="1">
    <location>
        <begin position="113"/>
        <end position="138"/>
    </location>
</feature>
<feature type="domain" description="GRF-like zinc ribbon" evidence="2">
    <location>
        <begin position="141"/>
        <end position="182"/>
    </location>
</feature>
<evidence type="ECO:0000313" key="3">
    <source>
        <dbReference type="EMBL" id="CEL06941.1"/>
    </source>
</evidence>
<evidence type="ECO:0000256" key="1">
    <source>
        <dbReference type="SAM" id="MobiDB-lite"/>
    </source>
</evidence>
<accession>A0A0U5G7M9</accession>
<gene>
    <name evidence="3" type="ORF">ASPCAL10108</name>
</gene>